<feature type="non-terminal residue" evidence="4">
    <location>
        <position position="249"/>
    </location>
</feature>
<protein>
    <recommendedName>
        <fullName evidence="3">RecA family profile 1 domain-containing protein</fullName>
    </recommendedName>
</protein>
<dbReference type="PANTHER" id="PTHR32472:SF10">
    <property type="entry name" value="DNA REPAIR PROTEIN RADA-LIKE PROTEIN"/>
    <property type="match status" value="1"/>
</dbReference>
<accession>A0A8S1ITS7</accession>
<dbReference type="AlphaFoldDB" id="A0A8S1ITS7"/>
<dbReference type="GO" id="GO:0046872">
    <property type="term" value="F:metal ion binding"/>
    <property type="evidence" value="ECO:0007669"/>
    <property type="project" value="UniProtKB-KW"/>
</dbReference>
<dbReference type="PROSITE" id="PS50162">
    <property type="entry name" value="RECA_2"/>
    <property type="match status" value="1"/>
</dbReference>
<dbReference type="GO" id="GO:0140664">
    <property type="term" value="F:ATP-dependent DNA damage sensor activity"/>
    <property type="evidence" value="ECO:0007669"/>
    <property type="project" value="InterPro"/>
</dbReference>
<organism evidence="4 5">
    <name type="scientific">Ostreobium quekettii</name>
    <dbReference type="NCBI Taxonomy" id="121088"/>
    <lineage>
        <taxon>Eukaryota</taxon>
        <taxon>Viridiplantae</taxon>
        <taxon>Chlorophyta</taxon>
        <taxon>core chlorophytes</taxon>
        <taxon>Ulvophyceae</taxon>
        <taxon>TCBD clade</taxon>
        <taxon>Bryopsidales</taxon>
        <taxon>Ostreobineae</taxon>
        <taxon>Ostreobiaceae</taxon>
        <taxon>Ostreobium</taxon>
    </lineage>
</organism>
<dbReference type="OrthoDB" id="41505at2759"/>
<dbReference type="GO" id="GO:0005524">
    <property type="term" value="F:ATP binding"/>
    <property type="evidence" value="ECO:0007669"/>
    <property type="project" value="InterPro"/>
</dbReference>
<dbReference type="EMBL" id="CAJHUC010000772">
    <property type="protein sequence ID" value="CAD7698158.1"/>
    <property type="molecule type" value="Genomic_DNA"/>
</dbReference>
<dbReference type="GO" id="GO:0000725">
    <property type="term" value="P:recombinational repair"/>
    <property type="evidence" value="ECO:0007669"/>
    <property type="project" value="TreeGrafter"/>
</dbReference>
<dbReference type="PANTHER" id="PTHR32472">
    <property type="entry name" value="DNA REPAIR PROTEIN RADA"/>
    <property type="match status" value="1"/>
</dbReference>
<keyword evidence="5" id="KW-1185">Reference proteome</keyword>
<name>A0A8S1ITS7_9CHLO</name>
<sequence length="249" mass="25748">MHRRAFLAPMRLFLQHNGSWYRCQCTWSALKAPLRPVALTQLPQCAKSRGHTATFATIGQGGGKAKVEYVCTECGEKYIKWTGKCRACGSWDTLDKKTTVTMPKGGGGGAGALAVVGLPGLDGPAAMGVADASGPQVANSWHLPQRSEWLQGSSSAVSLKNIGEEQTSATWRLPLHGDTGEEVARVLGGGVVPGSLILVGGDPGIGKSTLLLQVAAMLAKSGSDSDSNGTADGQKTGKGAATGRVLYVS</sequence>
<feature type="region of interest" description="Disordered" evidence="2">
    <location>
        <begin position="221"/>
        <end position="242"/>
    </location>
</feature>
<evidence type="ECO:0000259" key="3">
    <source>
        <dbReference type="PROSITE" id="PS50162"/>
    </source>
</evidence>
<comment type="caution">
    <text evidence="4">The sequence shown here is derived from an EMBL/GenBank/DDBJ whole genome shotgun (WGS) entry which is preliminary data.</text>
</comment>
<proteinExistence type="predicted"/>
<dbReference type="Gene3D" id="3.40.50.300">
    <property type="entry name" value="P-loop containing nucleotide triphosphate hydrolases"/>
    <property type="match status" value="1"/>
</dbReference>
<gene>
    <name evidence="4" type="ORF">OSTQU699_LOCUS3519</name>
</gene>
<evidence type="ECO:0000313" key="5">
    <source>
        <dbReference type="Proteomes" id="UP000708148"/>
    </source>
</evidence>
<dbReference type="Proteomes" id="UP000708148">
    <property type="component" value="Unassembled WGS sequence"/>
</dbReference>
<evidence type="ECO:0000313" key="4">
    <source>
        <dbReference type="EMBL" id="CAD7698158.1"/>
    </source>
</evidence>
<dbReference type="SUPFAM" id="SSF52540">
    <property type="entry name" value="P-loop containing nucleoside triphosphate hydrolases"/>
    <property type="match status" value="1"/>
</dbReference>
<feature type="domain" description="RecA family profile 1" evidence="3">
    <location>
        <begin position="172"/>
        <end position="249"/>
    </location>
</feature>
<dbReference type="InterPro" id="IPR020588">
    <property type="entry name" value="RecA_ATP-bd"/>
</dbReference>
<evidence type="ECO:0000256" key="1">
    <source>
        <dbReference type="ARBA" id="ARBA00022723"/>
    </source>
</evidence>
<dbReference type="Pfam" id="PF18073">
    <property type="entry name" value="Zn_ribbon_LapB"/>
    <property type="match status" value="1"/>
</dbReference>
<keyword evidence="1" id="KW-0479">Metal-binding</keyword>
<reference evidence="4" key="1">
    <citation type="submission" date="2020-12" db="EMBL/GenBank/DDBJ databases">
        <authorList>
            <person name="Iha C."/>
        </authorList>
    </citation>
    <scope>NUCLEOTIDE SEQUENCE</scope>
</reference>
<dbReference type="GO" id="GO:0003677">
    <property type="term" value="F:DNA binding"/>
    <property type="evidence" value="ECO:0007669"/>
    <property type="project" value="InterPro"/>
</dbReference>
<dbReference type="InterPro" id="IPR041166">
    <property type="entry name" value="Rubredoxin_2"/>
</dbReference>
<dbReference type="InterPro" id="IPR027417">
    <property type="entry name" value="P-loop_NTPase"/>
</dbReference>
<feature type="compositionally biased region" description="Polar residues" evidence="2">
    <location>
        <begin position="222"/>
        <end position="233"/>
    </location>
</feature>
<evidence type="ECO:0000256" key="2">
    <source>
        <dbReference type="SAM" id="MobiDB-lite"/>
    </source>
</evidence>